<dbReference type="RefSeq" id="WP_191124653.1">
    <property type="nucleotide sequence ID" value="NZ_JACXWY010000008.1"/>
</dbReference>
<dbReference type="Proteomes" id="UP000619295">
    <property type="component" value="Unassembled WGS sequence"/>
</dbReference>
<keyword evidence="1" id="KW-0472">Membrane</keyword>
<comment type="caution">
    <text evidence="2">The sequence shown here is derived from an EMBL/GenBank/DDBJ whole genome shotgun (WGS) entry which is preliminary data.</text>
</comment>
<evidence type="ECO:0000313" key="2">
    <source>
        <dbReference type="EMBL" id="MBD3847045.1"/>
    </source>
</evidence>
<organism evidence="2 3">
    <name type="scientific">Bosea spartocytisi</name>
    <dbReference type="NCBI Taxonomy" id="2773451"/>
    <lineage>
        <taxon>Bacteria</taxon>
        <taxon>Pseudomonadati</taxon>
        <taxon>Pseudomonadota</taxon>
        <taxon>Alphaproteobacteria</taxon>
        <taxon>Hyphomicrobiales</taxon>
        <taxon>Boseaceae</taxon>
        <taxon>Bosea</taxon>
    </lineage>
</organism>
<evidence type="ECO:0000313" key="3">
    <source>
        <dbReference type="Proteomes" id="UP000619295"/>
    </source>
</evidence>
<reference evidence="2" key="1">
    <citation type="submission" date="2020-09" db="EMBL/GenBank/DDBJ databases">
        <title>Bosea spartocytisi sp. nov. a root nodule endophyte of Spartocytisus supranubius in the high mountain ecosystem fo the Teide National Park (Canary Islands, Spain).</title>
        <authorList>
            <person name="Pulido-Suarez L."/>
            <person name="Peix A."/>
            <person name="Igual J.M."/>
            <person name="Socas-Perez N."/>
            <person name="Velazquez E."/>
            <person name="Flores-Felix J.D."/>
            <person name="Leon-Barrios M."/>
        </authorList>
    </citation>
    <scope>NUCLEOTIDE SEQUENCE</scope>
    <source>
        <strain evidence="2">SSUT16</strain>
    </source>
</reference>
<evidence type="ECO:0000256" key="1">
    <source>
        <dbReference type="SAM" id="Phobius"/>
    </source>
</evidence>
<dbReference type="InterPro" id="IPR018666">
    <property type="entry name" value="DUF2125"/>
</dbReference>
<dbReference type="Pfam" id="PF09898">
    <property type="entry name" value="DUF2125"/>
    <property type="match status" value="1"/>
</dbReference>
<accession>A0A927HYZ9</accession>
<keyword evidence="3" id="KW-1185">Reference proteome</keyword>
<feature type="transmembrane region" description="Helical" evidence="1">
    <location>
        <begin position="13"/>
        <end position="36"/>
    </location>
</feature>
<sequence length="347" mass="37071">MTDLSPTRRQSRFWLYAPFGLLVVLAAAWSGFWFYVHGRTVAEIDKALAKEAERGRSWTCNNRTVRGFPFRIEVRCDSLALTSTRWGDAVRVETGPVLAVGQIYSPGLVILEATSPARVSLPEGRSLDITWKQLDASLAWRDPQRFALVAAEPNATLTTPGQAAENWRAASLETHLRRNPDRPATDQAVDIALSAKGTVLPVIDALLGTTDAGTIDLQATLTQSEAFRQGFNPDALETWRNANGVLDITRLATTKGAARIDGSGQLLLDPTHHVGGDLQLAAAGIQQIGGVRVGNLLGGLGGLLGGRGGSAAATAPGLTPLPPVSLREGRVFLGPIRLPLKPLLPLY</sequence>
<keyword evidence="1" id="KW-0812">Transmembrane</keyword>
<keyword evidence="1" id="KW-1133">Transmembrane helix</keyword>
<protein>
    <submittedName>
        <fullName evidence="2">DUF2125 domain-containing protein</fullName>
    </submittedName>
</protein>
<proteinExistence type="predicted"/>
<name>A0A927HYZ9_9HYPH</name>
<dbReference type="AlphaFoldDB" id="A0A927HYZ9"/>
<dbReference type="EMBL" id="JACXWY010000008">
    <property type="protein sequence ID" value="MBD3847045.1"/>
    <property type="molecule type" value="Genomic_DNA"/>
</dbReference>
<gene>
    <name evidence="2" type="ORF">IED13_15155</name>
</gene>